<evidence type="ECO:0000313" key="3">
    <source>
        <dbReference type="Proteomes" id="UP000256373"/>
    </source>
</evidence>
<feature type="transmembrane region" description="Helical" evidence="1">
    <location>
        <begin position="291"/>
        <end position="310"/>
    </location>
</feature>
<feature type="transmembrane region" description="Helical" evidence="1">
    <location>
        <begin position="120"/>
        <end position="138"/>
    </location>
</feature>
<dbReference type="RefSeq" id="WP_115833472.1">
    <property type="nucleotide sequence ID" value="NZ_QNUL01000028.1"/>
</dbReference>
<feature type="transmembrane region" description="Helical" evidence="1">
    <location>
        <begin position="144"/>
        <end position="168"/>
    </location>
</feature>
<proteinExistence type="predicted"/>
<evidence type="ECO:0000256" key="1">
    <source>
        <dbReference type="SAM" id="Phobius"/>
    </source>
</evidence>
<feature type="transmembrane region" description="Helical" evidence="1">
    <location>
        <begin position="219"/>
        <end position="242"/>
    </location>
</feature>
<organism evidence="2 3">
    <name type="scientific">Dyadobacter luteus</name>
    <dbReference type="NCBI Taxonomy" id="2259619"/>
    <lineage>
        <taxon>Bacteria</taxon>
        <taxon>Pseudomonadati</taxon>
        <taxon>Bacteroidota</taxon>
        <taxon>Cytophagia</taxon>
        <taxon>Cytophagales</taxon>
        <taxon>Spirosomataceae</taxon>
        <taxon>Dyadobacter</taxon>
    </lineage>
</organism>
<dbReference type="OrthoDB" id="928695at2"/>
<keyword evidence="3" id="KW-1185">Reference proteome</keyword>
<protein>
    <submittedName>
        <fullName evidence="2">Uncharacterized protein</fullName>
    </submittedName>
</protein>
<keyword evidence="1" id="KW-1133">Transmembrane helix</keyword>
<sequence length="383" mass="44000">MVSAKIQSLIISFLLFCIVLSLTFPKYLEILKHPSPSDVYGHFFYKIQHPFTPGTQVSTASHESKIAFRLTAPLIAKLIGVQPGASGRSVVWLYVLQSVLLIPFLYMLQNLLKRYTSLNNSLLFVVACCATYLAKSFFWDYDFWFDGFAFFFILASMYFRHIIPVVVFSQLACWTDERAVAAMAGVYLFHLLREVNFEAAVKLNKQLFINSFYKGPTSYIFLSCMLYVGLRLMLLQIFGLSTPRGEAAGVSLSLIPFQFQHRLVGIFLTFEGLWIIFTLTMLHIYKTGDRLWFYLIGLILLMQLLIAYSVFDITRSITYAFPLFIITFIIFSRIKSETSFSTIVISTLICIAIPTQFLIFFPRQIPWTILSMQELKPIIKTLL</sequence>
<feature type="transmembrane region" description="Helical" evidence="1">
    <location>
        <begin position="91"/>
        <end position="108"/>
    </location>
</feature>
<feature type="transmembrane region" description="Helical" evidence="1">
    <location>
        <begin position="263"/>
        <end position="285"/>
    </location>
</feature>
<dbReference type="Proteomes" id="UP000256373">
    <property type="component" value="Unassembled WGS sequence"/>
</dbReference>
<keyword evidence="1" id="KW-0472">Membrane</keyword>
<feature type="transmembrane region" description="Helical" evidence="1">
    <location>
        <begin position="340"/>
        <end position="361"/>
    </location>
</feature>
<reference evidence="2 3" key="1">
    <citation type="submission" date="2018-07" db="EMBL/GenBank/DDBJ databases">
        <title>Dyadobacter roseus sp. nov., isolated from rose rhizosphere soil.</title>
        <authorList>
            <person name="Chen L."/>
        </authorList>
    </citation>
    <scope>NUCLEOTIDE SEQUENCE [LARGE SCALE GENOMIC DNA]</scope>
    <source>
        <strain evidence="2 3">RS19</strain>
    </source>
</reference>
<dbReference type="EMBL" id="QNUL01000028">
    <property type="protein sequence ID" value="REA57395.1"/>
    <property type="molecule type" value="Genomic_DNA"/>
</dbReference>
<gene>
    <name evidence="2" type="ORF">DSL64_23870</name>
</gene>
<name>A0A3D8Y629_9BACT</name>
<dbReference type="AlphaFoldDB" id="A0A3D8Y629"/>
<feature type="transmembrane region" description="Helical" evidence="1">
    <location>
        <begin position="317"/>
        <end position="334"/>
    </location>
</feature>
<keyword evidence="1" id="KW-0812">Transmembrane</keyword>
<accession>A0A3D8Y629</accession>
<comment type="caution">
    <text evidence="2">The sequence shown here is derived from an EMBL/GenBank/DDBJ whole genome shotgun (WGS) entry which is preliminary data.</text>
</comment>
<evidence type="ECO:0000313" key="2">
    <source>
        <dbReference type="EMBL" id="REA57395.1"/>
    </source>
</evidence>